<dbReference type="GO" id="GO:0005637">
    <property type="term" value="C:nuclear inner membrane"/>
    <property type="evidence" value="ECO:0007669"/>
    <property type="project" value="UniProtKB-SubCell"/>
</dbReference>
<dbReference type="PANTHER" id="PTHR12911">
    <property type="entry name" value="SAD1/UNC-84-LIKE PROTEIN-RELATED"/>
    <property type="match status" value="1"/>
</dbReference>
<dbReference type="AlphaFoldDB" id="A0A8B9BPH2"/>
<evidence type="ECO:0000256" key="1">
    <source>
        <dbReference type="ARBA" id="ARBA00022692"/>
    </source>
</evidence>
<evidence type="ECO:0000256" key="4">
    <source>
        <dbReference type="ARBA" id="ARBA00023136"/>
    </source>
</evidence>
<dbReference type="Pfam" id="PF18580">
    <property type="entry name" value="HTH_SUN2"/>
    <property type="match status" value="1"/>
</dbReference>
<evidence type="ECO:0000256" key="5">
    <source>
        <dbReference type="ARBA" id="ARBA00037816"/>
    </source>
</evidence>
<dbReference type="InterPro" id="IPR012919">
    <property type="entry name" value="SUN_dom"/>
</dbReference>
<dbReference type="PANTHER" id="PTHR12911:SF23">
    <property type="entry name" value="SUN DOMAIN-CONTAINING PROTEIN 1"/>
    <property type="match status" value="1"/>
</dbReference>
<dbReference type="Gene3D" id="2.60.120.260">
    <property type="entry name" value="Galactose-binding domain-like"/>
    <property type="match status" value="1"/>
</dbReference>
<evidence type="ECO:0000259" key="7">
    <source>
        <dbReference type="PROSITE" id="PS51469"/>
    </source>
</evidence>
<keyword evidence="2" id="KW-1133">Transmembrane helix</keyword>
<reference evidence="8" key="2">
    <citation type="submission" date="2025-09" db="UniProtKB">
        <authorList>
            <consortium name="Ensembl"/>
        </authorList>
    </citation>
    <scope>IDENTIFICATION</scope>
</reference>
<dbReference type="FunFam" id="2.60.120.260:FF:000009">
    <property type="entry name" value="SUN domain-containing protein 1 isoform X1"/>
    <property type="match status" value="1"/>
</dbReference>
<dbReference type="InterPro" id="IPR040994">
    <property type="entry name" value="Sun_CC2"/>
</dbReference>
<dbReference type="GeneTree" id="ENSGT00940000155830"/>
<feature type="coiled-coil region" evidence="6">
    <location>
        <begin position="112"/>
        <end position="173"/>
    </location>
</feature>
<name>A0A8B9BPH2_9AVES</name>
<dbReference type="Pfam" id="PF07738">
    <property type="entry name" value="Sad1_UNC"/>
    <property type="match status" value="1"/>
</dbReference>
<evidence type="ECO:0000313" key="9">
    <source>
        <dbReference type="Proteomes" id="UP000694426"/>
    </source>
</evidence>
<feature type="domain" description="SUN" evidence="7">
    <location>
        <begin position="307"/>
        <end position="467"/>
    </location>
</feature>
<evidence type="ECO:0000256" key="2">
    <source>
        <dbReference type="ARBA" id="ARBA00022989"/>
    </source>
</evidence>
<sequence>MLICVRCLCSCLSLLCKVLLDTVARPSAWFPWTRAAITISCHCFCLLGRAASGMFRLLRTGWYQLVTLLSLLKVFLLRRYVFFPNNLFYAVCTQKVHALSFPVFKTDFLALHQEHELRIVMLEDLLKKLSAESEKIQKELDIAKAKTVREDEHNQLLSRVKKLELELSQVKSELLTGESVKTSCEKIDVIHEKVDAQVKESVKMMFFGDQHEDFSESLLQWLTSNFVTKSDLQTLLQDLELQILKNITQHMSVTNERITSEVVTNVVNNAGISGITEAQAQIIVNNALKLYSQDKTGMVDFALESGGGSILGTRCSETFETKTALISLFGIPLWYFSQSPRAVIQPDVYPGNCWAFKGSEGYLVVRLSMKIYPTAFTMEHIPKTLSPSGNITSAPRNFSVYGLDDEYQEEGVLLGQYVYDQEGEPLQMFPVMKSNNVFQIVELRILSNWGHAEYTCLYRFRVHGKPAE</sequence>
<keyword evidence="4" id="KW-0472">Membrane</keyword>
<keyword evidence="1" id="KW-0812">Transmembrane</keyword>
<dbReference type="InterPro" id="IPR045119">
    <property type="entry name" value="SUN1-5"/>
</dbReference>
<evidence type="ECO:0000313" key="8">
    <source>
        <dbReference type="Ensembl" id="ENSABRP00000007167.1"/>
    </source>
</evidence>
<proteinExistence type="predicted"/>
<keyword evidence="9" id="KW-1185">Reference proteome</keyword>
<dbReference type="Ensembl" id="ENSABRT00000010320.1">
    <property type="protein sequence ID" value="ENSABRP00000007167.1"/>
    <property type="gene ID" value="ENSABRG00000006576.1"/>
</dbReference>
<organism evidence="8 9">
    <name type="scientific">Anser brachyrhynchus</name>
    <name type="common">Pink-footed goose</name>
    <dbReference type="NCBI Taxonomy" id="132585"/>
    <lineage>
        <taxon>Eukaryota</taxon>
        <taxon>Metazoa</taxon>
        <taxon>Chordata</taxon>
        <taxon>Craniata</taxon>
        <taxon>Vertebrata</taxon>
        <taxon>Euteleostomi</taxon>
        <taxon>Archelosauria</taxon>
        <taxon>Archosauria</taxon>
        <taxon>Dinosauria</taxon>
        <taxon>Saurischia</taxon>
        <taxon>Theropoda</taxon>
        <taxon>Coelurosauria</taxon>
        <taxon>Aves</taxon>
        <taxon>Neognathae</taxon>
        <taxon>Galloanserae</taxon>
        <taxon>Anseriformes</taxon>
        <taxon>Anatidae</taxon>
        <taxon>Anserinae</taxon>
        <taxon>Anser</taxon>
    </lineage>
</organism>
<accession>A0A8B9BPH2</accession>
<evidence type="ECO:0000256" key="3">
    <source>
        <dbReference type="ARBA" id="ARBA00023054"/>
    </source>
</evidence>
<evidence type="ECO:0000256" key="6">
    <source>
        <dbReference type="SAM" id="Coils"/>
    </source>
</evidence>
<dbReference type="GO" id="GO:0043495">
    <property type="term" value="F:protein-membrane adaptor activity"/>
    <property type="evidence" value="ECO:0007669"/>
    <property type="project" value="TreeGrafter"/>
</dbReference>
<protein>
    <recommendedName>
        <fullName evidence="7">SUN domain-containing protein</fullName>
    </recommendedName>
</protein>
<keyword evidence="3 6" id="KW-0175">Coiled coil</keyword>
<reference evidence="8" key="1">
    <citation type="submission" date="2025-08" db="UniProtKB">
        <authorList>
            <consortium name="Ensembl"/>
        </authorList>
    </citation>
    <scope>IDENTIFICATION</scope>
</reference>
<dbReference type="GO" id="GO:0034993">
    <property type="term" value="C:meiotic nuclear membrane microtubule tethering complex"/>
    <property type="evidence" value="ECO:0007669"/>
    <property type="project" value="TreeGrafter"/>
</dbReference>
<dbReference type="CDD" id="cd21439">
    <property type="entry name" value="SUN1_cc1"/>
    <property type="match status" value="1"/>
</dbReference>
<comment type="subcellular location">
    <subcellularLocation>
        <location evidence="5">Nucleus inner membrane</location>
        <topology evidence="5">Single-pass type II membrane protein</topology>
    </subcellularLocation>
</comment>
<dbReference type="PROSITE" id="PS51469">
    <property type="entry name" value="SUN"/>
    <property type="match status" value="1"/>
</dbReference>
<dbReference type="Proteomes" id="UP000694426">
    <property type="component" value="Unplaced"/>
</dbReference>